<accession>A0A1D1V4F1</accession>
<dbReference type="Proteomes" id="UP000186922">
    <property type="component" value="Unassembled WGS sequence"/>
</dbReference>
<protein>
    <submittedName>
        <fullName evidence="2">Uncharacterized protein</fullName>
    </submittedName>
</protein>
<evidence type="ECO:0000313" key="3">
    <source>
        <dbReference type="Proteomes" id="UP000186922"/>
    </source>
</evidence>
<organism evidence="2 3">
    <name type="scientific">Ramazzottius varieornatus</name>
    <name type="common">Water bear</name>
    <name type="synonym">Tardigrade</name>
    <dbReference type="NCBI Taxonomy" id="947166"/>
    <lineage>
        <taxon>Eukaryota</taxon>
        <taxon>Metazoa</taxon>
        <taxon>Ecdysozoa</taxon>
        <taxon>Tardigrada</taxon>
        <taxon>Eutardigrada</taxon>
        <taxon>Parachela</taxon>
        <taxon>Hypsibioidea</taxon>
        <taxon>Ramazzottiidae</taxon>
        <taxon>Ramazzottius</taxon>
    </lineage>
</organism>
<keyword evidence="3" id="KW-1185">Reference proteome</keyword>
<evidence type="ECO:0000313" key="2">
    <source>
        <dbReference type="EMBL" id="GAU96629.1"/>
    </source>
</evidence>
<gene>
    <name evidence="2" type="primary">RvY_08051-1</name>
    <name evidence="2" type="synonym">RvY_08051.1</name>
    <name evidence="2" type="ORF">RvY_08051</name>
</gene>
<dbReference type="EMBL" id="BDGG01000003">
    <property type="protein sequence ID" value="GAU96629.1"/>
    <property type="molecule type" value="Genomic_DNA"/>
</dbReference>
<sequence length="60" mass="7181">MGGVFGADRFPRQIGRPAEMKRYADVQRNYNEHWQEEEDESTELDQNDHRTCKRPETQLN</sequence>
<feature type="compositionally biased region" description="Acidic residues" evidence="1">
    <location>
        <begin position="35"/>
        <end position="45"/>
    </location>
</feature>
<dbReference type="AlphaFoldDB" id="A0A1D1V4F1"/>
<reference evidence="2 3" key="1">
    <citation type="journal article" date="2016" name="Nat. Commun.">
        <title>Extremotolerant tardigrade genome and improved radiotolerance of human cultured cells by tardigrade-unique protein.</title>
        <authorList>
            <person name="Hashimoto T."/>
            <person name="Horikawa D.D."/>
            <person name="Saito Y."/>
            <person name="Kuwahara H."/>
            <person name="Kozuka-Hata H."/>
            <person name="Shin-I T."/>
            <person name="Minakuchi Y."/>
            <person name="Ohishi K."/>
            <person name="Motoyama A."/>
            <person name="Aizu T."/>
            <person name="Enomoto A."/>
            <person name="Kondo K."/>
            <person name="Tanaka S."/>
            <person name="Hara Y."/>
            <person name="Koshikawa S."/>
            <person name="Sagara H."/>
            <person name="Miura T."/>
            <person name="Yokobori S."/>
            <person name="Miyagawa K."/>
            <person name="Suzuki Y."/>
            <person name="Kubo T."/>
            <person name="Oyama M."/>
            <person name="Kohara Y."/>
            <person name="Fujiyama A."/>
            <person name="Arakawa K."/>
            <person name="Katayama T."/>
            <person name="Toyoda A."/>
            <person name="Kunieda T."/>
        </authorList>
    </citation>
    <scope>NUCLEOTIDE SEQUENCE [LARGE SCALE GENOMIC DNA]</scope>
    <source>
        <strain evidence="2 3">YOKOZUNA-1</strain>
    </source>
</reference>
<name>A0A1D1V4F1_RAMVA</name>
<feature type="region of interest" description="Disordered" evidence="1">
    <location>
        <begin position="32"/>
        <end position="60"/>
    </location>
</feature>
<proteinExistence type="predicted"/>
<feature type="compositionally biased region" description="Basic and acidic residues" evidence="1">
    <location>
        <begin position="46"/>
        <end position="60"/>
    </location>
</feature>
<comment type="caution">
    <text evidence="2">The sequence shown here is derived from an EMBL/GenBank/DDBJ whole genome shotgun (WGS) entry which is preliminary data.</text>
</comment>
<evidence type="ECO:0000256" key="1">
    <source>
        <dbReference type="SAM" id="MobiDB-lite"/>
    </source>
</evidence>